<organism evidence="2 3">
    <name type="scientific">Candidatus Woesebacteria bacterium GW2011_GWB1_41_10</name>
    <dbReference type="NCBI Taxonomy" id="1618577"/>
    <lineage>
        <taxon>Bacteria</taxon>
        <taxon>Candidatus Woeseibacteriota</taxon>
    </lineage>
</organism>
<dbReference type="SUPFAM" id="SSF140931">
    <property type="entry name" value="Fic-like"/>
    <property type="match status" value="1"/>
</dbReference>
<evidence type="ECO:0000313" key="3">
    <source>
        <dbReference type="Proteomes" id="UP000033858"/>
    </source>
</evidence>
<dbReference type="InterPro" id="IPR036390">
    <property type="entry name" value="WH_DNA-bd_sf"/>
</dbReference>
<dbReference type="AlphaFoldDB" id="A0A0G0UBR7"/>
<dbReference type="SUPFAM" id="SSF46785">
    <property type="entry name" value="Winged helix' DNA-binding domain"/>
    <property type="match status" value="1"/>
</dbReference>
<name>A0A0G0UBR7_9BACT</name>
<dbReference type="InterPro" id="IPR040198">
    <property type="entry name" value="Fido_containing"/>
</dbReference>
<gene>
    <name evidence="2" type="ORF">UU32_C0016G0010</name>
</gene>
<dbReference type="EMBL" id="LCAE01000016">
    <property type="protein sequence ID" value="KKR86403.1"/>
    <property type="molecule type" value="Genomic_DNA"/>
</dbReference>
<evidence type="ECO:0000259" key="1">
    <source>
        <dbReference type="PROSITE" id="PS51459"/>
    </source>
</evidence>
<dbReference type="Gene3D" id="1.10.3290.10">
    <property type="entry name" value="Fido-like domain"/>
    <property type="match status" value="1"/>
</dbReference>
<reference evidence="2 3" key="1">
    <citation type="journal article" date="2015" name="Nature">
        <title>rRNA introns, odd ribosomes, and small enigmatic genomes across a large radiation of phyla.</title>
        <authorList>
            <person name="Brown C.T."/>
            <person name="Hug L.A."/>
            <person name="Thomas B.C."/>
            <person name="Sharon I."/>
            <person name="Castelle C.J."/>
            <person name="Singh A."/>
            <person name="Wilkins M.J."/>
            <person name="Williams K.H."/>
            <person name="Banfield J.F."/>
        </authorList>
    </citation>
    <scope>NUCLEOTIDE SEQUENCE [LARGE SCALE GENOMIC DNA]</scope>
</reference>
<dbReference type="InterPro" id="IPR036388">
    <property type="entry name" value="WH-like_DNA-bd_sf"/>
</dbReference>
<dbReference type="PROSITE" id="PS51459">
    <property type="entry name" value="FIDO"/>
    <property type="match status" value="1"/>
</dbReference>
<dbReference type="PANTHER" id="PTHR13504">
    <property type="entry name" value="FIDO DOMAIN-CONTAINING PROTEIN DDB_G0283145"/>
    <property type="match status" value="1"/>
</dbReference>
<protein>
    <recommendedName>
        <fullName evidence="1">Fido domain-containing protein</fullName>
    </recommendedName>
</protein>
<accession>A0A0G0UBR7</accession>
<dbReference type="Pfam" id="PF02661">
    <property type="entry name" value="Fic"/>
    <property type="match status" value="1"/>
</dbReference>
<comment type="caution">
    <text evidence="2">The sequence shown here is derived from an EMBL/GenBank/DDBJ whole genome shotgun (WGS) entry which is preliminary data.</text>
</comment>
<dbReference type="InterPro" id="IPR003812">
    <property type="entry name" value="Fido"/>
</dbReference>
<evidence type="ECO:0000313" key="2">
    <source>
        <dbReference type="EMBL" id="KKR86403.1"/>
    </source>
</evidence>
<sequence length="325" mass="37506">MNLSYNISENVKSYLDKIDKLRIQILTFPISPKDELRLKWDSILERTIWSLSILDIPISKTDAITLLSKRIPIRMFPVKGTSLQAVQKDILNQRRAFTYIREDWLASKNSVTMAVVKKLYEISCKETLGPISGLTEYSEKRMGTWLTYLEKGQDHPAIQAGIAQVETINTTPFDNGNGRVGRLLSYLYLYKAGYDIRDMFILEEFYKRDIVTYKKMLDLAKIQGNLTLWLEYFTFGMGLAMEKTLDVIKNMKFAENLPASFWKLNSRQRQILESMEQPGVKITNKEVVKKFRVSQVTSSRNLVKLASLGLLLTHGKGRSVYYTRV</sequence>
<feature type="domain" description="Fido" evidence="1">
    <location>
        <begin position="111"/>
        <end position="235"/>
    </location>
</feature>
<dbReference type="Gene3D" id="1.10.10.10">
    <property type="entry name" value="Winged helix-like DNA-binding domain superfamily/Winged helix DNA-binding domain"/>
    <property type="match status" value="1"/>
</dbReference>
<dbReference type="InterPro" id="IPR036597">
    <property type="entry name" value="Fido-like_dom_sf"/>
</dbReference>
<proteinExistence type="predicted"/>
<dbReference type="Proteomes" id="UP000033858">
    <property type="component" value="Unassembled WGS sequence"/>
</dbReference>
<dbReference type="PANTHER" id="PTHR13504:SF38">
    <property type="entry name" value="FIDO DOMAIN-CONTAINING PROTEIN"/>
    <property type="match status" value="1"/>
</dbReference>